<dbReference type="InterPro" id="IPR053742">
    <property type="entry name" value="Fungal_ImmunoLectin_sf"/>
</dbReference>
<dbReference type="InterPro" id="IPR035992">
    <property type="entry name" value="Ricin_B-like_lectins"/>
</dbReference>
<dbReference type="Gene3D" id="2.80.10.50">
    <property type="match status" value="1"/>
</dbReference>
<evidence type="ECO:0000313" key="2">
    <source>
        <dbReference type="EMBL" id="ACM12237.1"/>
    </source>
</evidence>
<accession>B9IX27</accession>
<keyword evidence="1" id="KW-0175">Coiled coil</keyword>
<organism evidence="2 3">
    <name type="scientific">Bacillus cereus (strain Q1)</name>
    <dbReference type="NCBI Taxonomy" id="361100"/>
    <lineage>
        <taxon>Bacteria</taxon>
        <taxon>Bacillati</taxon>
        <taxon>Bacillota</taxon>
        <taxon>Bacilli</taxon>
        <taxon>Bacillales</taxon>
        <taxon>Bacillaceae</taxon>
        <taxon>Bacillus</taxon>
        <taxon>Bacillus cereus group</taxon>
    </lineage>
</organism>
<evidence type="ECO:0000313" key="3">
    <source>
        <dbReference type="Proteomes" id="UP000000441"/>
    </source>
</evidence>
<dbReference type="Gene3D" id="2.60.40.1790">
    <property type="entry name" value="Fungal immunomodulatory protein Fve"/>
    <property type="match status" value="1"/>
</dbReference>
<dbReference type="AlphaFoldDB" id="B9IX27"/>
<dbReference type="EMBL" id="CP000227">
    <property type="protein sequence ID" value="ACM12237.1"/>
    <property type="molecule type" value="Genomic_DNA"/>
</dbReference>
<protein>
    <submittedName>
        <fullName evidence="2">Uncharacterized protein</fullName>
    </submittedName>
</protein>
<dbReference type="KEGG" id="bcq:BCQ_1809"/>
<name>B9IX27_BACCQ</name>
<evidence type="ECO:0000256" key="1">
    <source>
        <dbReference type="SAM" id="Coils"/>
    </source>
</evidence>
<dbReference type="CAZy" id="CBM13">
    <property type="family name" value="Carbohydrate-Binding Module Family 13"/>
</dbReference>
<dbReference type="SUPFAM" id="SSF50370">
    <property type="entry name" value="Ricin B-like lectins"/>
    <property type="match status" value="1"/>
</dbReference>
<dbReference type="Proteomes" id="UP000000441">
    <property type="component" value="Chromosome"/>
</dbReference>
<gene>
    <name evidence="2" type="ordered locus">BCQ_1809</name>
</gene>
<sequence>MTGFDDLFYPDNKNRKRRAEQLLTQCEGYSKYIDILNEEIENLLNSNETIKNLLKDIKIDNFKYKIYDIIPDLLSFGAIIDAILGSDKRSKLQEAIRGLSKPRIELMYRKNTLEYNKQILNAILSEINRIKEKSKRNNWSNVKLADELADALDSAVEIAVETNKRNTRREVLEELKRLDKYNNAWTNEDPSGDELDKFVKELDATDSNYAFLNGVYKIISVLDMYKVLDVKDGQYNSNEISTNVQIWNWNKSKGQWWEFSFDFKHQAYKIRSKLNLNAILAWDRGNNEQNVCVTKDTNKPEQYWILQIDTDYQFILKNKANPSLTLYLDNKNTQNGTNVKLELLKNDNDPYLQAQKFFIVSEIQEAHIIDTWLKSYEKVDGKEHYHGFYFKKMEVDVLSEVISYEVKINGNHFGNATSERYSPSEDGRIKVNFFEYNAYGSNHPVEGDKLQIWAVKKDRSTEKVIDTIIWN</sequence>
<dbReference type="HOGENOM" id="CLU_579582_0_0_9"/>
<reference evidence="2 3" key="1">
    <citation type="journal article" date="2009" name="J. Bacteriol.">
        <title>Complete genome sequence of the extremophilic Bacillus cereus strain Q1 with industrial applications.</title>
        <authorList>
            <person name="Xiong Z."/>
            <person name="Jiang Y."/>
            <person name="Qi D."/>
            <person name="Lu H."/>
            <person name="Yang F."/>
            <person name="Yang J."/>
            <person name="Chen L."/>
            <person name="Sun L."/>
            <person name="Xu X."/>
            <person name="Xue Y."/>
            <person name="Zhu Y."/>
            <person name="Jin Q."/>
        </authorList>
    </citation>
    <scope>NUCLEOTIDE SEQUENCE [LARGE SCALE GENOMIC DNA]</scope>
    <source>
        <strain evidence="2 3">Q1</strain>
    </source>
</reference>
<proteinExistence type="predicted"/>
<dbReference type="CDD" id="cd23445">
    <property type="entry name" value="beta-trefoil_Ricin_HA17-like"/>
    <property type="match status" value="1"/>
</dbReference>
<feature type="coiled-coil region" evidence="1">
    <location>
        <begin position="33"/>
        <end position="60"/>
    </location>
</feature>